<feature type="domain" description="ABC transmembrane type-1" evidence="8">
    <location>
        <begin position="89"/>
        <end position="303"/>
    </location>
</feature>
<evidence type="ECO:0000256" key="6">
    <source>
        <dbReference type="ARBA" id="ARBA00023136"/>
    </source>
</evidence>
<evidence type="ECO:0000259" key="8">
    <source>
        <dbReference type="PROSITE" id="PS50928"/>
    </source>
</evidence>
<gene>
    <name evidence="9" type="ORF">K0U00_06525</name>
</gene>
<sequence>MSEPVVPATMKSPARQTLSQRMNWTRTWQLHLFLLPSVILLFVYSYIPMGGIMIAFQDYKAYTGFFHSDWVGLEHFQSMFANEEIITIIWNTLFIAIGKMILGWITPLVFALLLNEVKIMFFKRTIQSLVYLPHFMSWVILAGILTDMLSQSGLINQFISGIGLPAVFFLGDGDWFRFTMIFSDVWKEFGFGTIIYLAALAGVNPSLYEAAEIDGASRWKQTVHVTLPSIMPVGIIIATLSLGNIMNAGFDQVFNMINPLVADKGEIIDTYVYAVGLQQGAFSLATAVGLFKSVVSFILIAVTYRMATKYANYRIF</sequence>
<feature type="transmembrane region" description="Helical" evidence="7">
    <location>
        <begin position="191"/>
        <end position="211"/>
    </location>
</feature>
<reference evidence="9 10" key="1">
    <citation type="submission" date="2021-07" db="EMBL/GenBank/DDBJ databases">
        <title>Paenibacillus radiodurans sp. nov., isolated from the southeastern edge of Tengger Desert.</title>
        <authorList>
            <person name="Zhang G."/>
        </authorList>
    </citation>
    <scope>NUCLEOTIDE SEQUENCE [LARGE SCALE GENOMIC DNA]</scope>
    <source>
        <strain evidence="9 10">CCM 7311</strain>
    </source>
</reference>
<dbReference type="CDD" id="cd06261">
    <property type="entry name" value="TM_PBP2"/>
    <property type="match status" value="1"/>
</dbReference>
<feature type="transmembrane region" description="Helical" evidence="7">
    <location>
        <begin position="28"/>
        <end position="47"/>
    </location>
</feature>
<dbReference type="InterPro" id="IPR000515">
    <property type="entry name" value="MetI-like"/>
</dbReference>
<evidence type="ECO:0000256" key="1">
    <source>
        <dbReference type="ARBA" id="ARBA00004651"/>
    </source>
</evidence>
<dbReference type="SUPFAM" id="SSF161098">
    <property type="entry name" value="MetI-like"/>
    <property type="match status" value="1"/>
</dbReference>
<feature type="transmembrane region" description="Helical" evidence="7">
    <location>
        <begin position="223"/>
        <end position="246"/>
    </location>
</feature>
<keyword evidence="6 7" id="KW-0472">Membrane</keyword>
<dbReference type="RefSeq" id="WP_210040219.1">
    <property type="nucleotide sequence ID" value="NZ_JBHLVU010000007.1"/>
</dbReference>
<evidence type="ECO:0000313" key="9">
    <source>
        <dbReference type="EMBL" id="MBW7453690.1"/>
    </source>
</evidence>
<comment type="caution">
    <text evidence="9">The sequence shown here is derived from an EMBL/GenBank/DDBJ whole genome shotgun (WGS) entry which is preliminary data.</text>
</comment>
<dbReference type="PANTHER" id="PTHR43227:SF11">
    <property type="entry name" value="BLL4140 PROTEIN"/>
    <property type="match status" value="1"/>
</dbReference>
<protein>
    <submittedName>
        <fullName evidence="9">Sugar ABC transporter permease</fullName>
    </submittedName>
</protein>
<feature type="transmembrane region" description="Helical" evidence="7">
    <location>
        <begin position="153"/>
        <end position="171"/>
    </location>
</feature>
<evidence type="ECO:0000256" key="3">
    <source>
        <dbReference type="ARBA" id="ARBA00022475"/>
    </source>
</evidence>
<comment type="subcellular location">
    <subcellularLocation>
        <location evidence="1">Cell membrane</location>
        <topology evidence="1">Multi-pass membrane protein</topology>
    </subcellularLocation>
</comment>
<evidence type="ECO:0000256" key="7">
    <source>
        <dbReference type="SAM" id="Phobius"/>
    </source>
</evidence>
<keyword evidence="4 7" id="KW-0812">Transmembrane</keyword>
<proteinExistence type="predicted"/>
<evidence type="ECO:0000256" key="2">
    <source>
        <dbReference type="ARBA" id="ARBA00022448"/>
    </source>
</evidence>
<keyword evidence="2" id="KW-0813">Transport</keyword>
<dbReference type="PANTHER" id="PTHR43227">
    <property type="entry name" value="BLL4140 PROTEIN"/>
    <property type="match status" value="1"/>
</dbReference>
<evidence type="ECO:0000256" key="5">
    <source>
        <dbReference type="ARBA" id="ARBA00022989"/>
    </source>
</evidence>
<keyword evidence="3" id="KW-1003">Cell membrane</keyword>
<dbReference type="PROSITE" id="PS50928">
    <property type="entry name" value="ABC_TM1"/>
    <property type="match status" value="1"/>
</dbReference>
<feature type="transmembrane region" description="Helical" evidence="7">
    <location>
        <begin position="88"/>
        <end position="114"/>
    </location>
</feature>
<name>A0ABS7BYH9_9BACL</name>
<dbReference type="InterPro" id="IPR050809">
    <property type="entry name" value="UgpAE/MalFG_permease"/>
</dbReference>
<feature type="transmembrane region" description="Helical" evidence="7">
    <location>
        <begin position="281"/>
        <end position="304"/>
    </location>
</feature>
<dbReference type="InterPro" id="IPR035906">
    <property type="entry name" value="MetI-like_sf"/>
</dbReference>
<dbReference type="Proteomes" id="UP001519887">
    <property type="component" value="Unassembled WGS sequence"/>
</dbReference>
<evidence type="ECO:0000256" key="4">
    <source>
        <dbReference type="ARBA" id="ARBA00022692"/>
    </source>
</evidence>
<organism evidence="9 10">
    <name type="scientific">Paenibacillus sepulcri</name>
    <dbReference type="NCBI Taxonomy" id="359917"/>
    <lineage>
        <taxon>Bacteria</taxon>
        <taxon>Bacillati</taxon>
        <taxon>Bacillota</taxon>
        <taxon>Bacilli</taxon>
        <taxon>Bacillales</taxon>
        <taxon>Paenibacillaceae</taxon>
        <taxon>Paenibacillus</taxon>
    </lineage>
</organism>
<dbReference type="Gene3D" id="1.10.3720.10">
    <property type="entry name" value="MetI-like"/>
    <property type="match status" value="1"/>
</dbReference>
<evidence type="ECO:0000313" key="10">
    <source>
        <dbReference type="Proteomes" id="UP001519887"/>
    </source>
</evidence>
<feature type="transmembrane region" description="Helical" evidence="7">
    <location>
        <begin position="126"/>
        <end position="146"/>
    </location>
</feature>
<accession>A0ABS7BYH9</accession>
<dbReference type="EMBL" id="JAHZIK010000104">
    <property type="protein sequence ID" value="MBW7453690.1"/>
    <property type="molecule type" value="Genomic_DNA"/>
</dbReference>
<keyword evidence="10" id="KW-1185">Reference proteome</keyword>
<keyword evidence="5 7" id="KW-1133">Transmembrane helix</keyword>